<keyword evidence="2" id="KW-1185">Reference proteome</keyword>
<dbReference type="GeneID" id="8623367"/>
<dbReference type="HOGENOM" id="CLU_3208733_0_0_1"/>
<proteinExistence type="predicted"/>
<dbReference type="VEuPathDB" id="AmoebaDB:DDB_G0282023"/>
<dbReference type="KEGG" id="ddi:DDB_G0282023"/>
<dbReference type="PaxDb" id="44689-DDB0205092"/>
<name>Q54T39_DICDI</name>
<dbReference type="EMBL" id="AAFI02000044">
    <property type="protein sequence ID" value="EAL66433.1"/>
    <property type="molecule type" value="Genomic_DNA"/>
</dbReference>
<reference evidence="1 2" key="1">
    <citation type="journal article" date="2005" name="Nature">
        <title>The genome of the social amoeba Dictyostelium discoideum.</title>
        <authorList>
            <consortium name="The Dictyostelium discoideum Sequencing Consortium"/>
            <person name="Eichinger L."/>
            <person name="Pachebat J.A."/>
            <person name="Glockner G."/>
            <person name="Rajandream M.A."/>
            <person name="Sucgang R."/>
            <person name="Berriman M."/>
            <person name="Song J."/>
            <person name="Olsen R."/>
            <person name="Szafranski K."/>
            <person name="Xu Q."/>
            <person name="Tunggal B."/>
            <person name="Kummerfeld S."/>
            <person name="Madera M."/>
            <person name="Konfortov B.A."/>
            <person name="Rivero F."/>
            <person name="Bankier A.T."/>
            <person name="Lehmann R."/>
            <person name="Hamlin N."/>
            <person name="Davies R."/>
            <person name="Gaudet P."/>
            <person name="Fey P."/>
            <person name="Pilcher K."/>
            <person name="Chen G."/>
            <person name="Saunders D."/>
            <person name="Sodergren E."/>
            <person name="Davis P."/>
            <person name="Kerhornou A."/>
            <person name="Nie X."/>
            <person name="Hall N."/>
            <person name="Anjard C."/>
            <person name="Hemphill L."/>
            <person name="Bason N."/>
            <person name="Farbrother P."/>
            <person name="Desany B."/>
            <person name="Just E."/>
            <person name="Morio T."/>
            <person name="Rost R."/>
            <person name="Churcher C."/>
            <person name="Cooper J."/>
            <person name="Haydock S."/>
            <person name="van Driessche N."/>
            <person name="Cronin A."/>
            <person name="Goodhead I."/>
            <person name="Muzny D."/>
            <person name="Mourier T."/>
            <person name="Pain A."/>
            <person name="Lu M."/>
            <person name="Harper D."/>
            <person name="Lindsay R."/>
            <person name="Hauser H."/>
            <person name="James K."/>
            <person name="Quiles M."/>
            <person name="Madan Babu M."/>
            <person name="Saito T."/>
            <person name="Buchrieser C."/>
            <person name="Wardroper A."/>
            <person name="Felder M."/>
            <person name="Thangavelu M."/>
            <person name="Johnson D."/>
            <person name="Knights A."/>
            <person name="Loulseged H."/>
            <person name="Mungall K."/>
            <person name="Oliver K."/>
            <person name="Price C."/>
            <person name="Quail M.A."/>
            <person name="Urushihara H."/>
            <person name="Hernandez J."/>
            <person name="Rabbinowitsch E."/>
            <person name="Steffen D."/>
            <person name="Sanders M."/>
            <person name="Ma J."/>
            <person name="Kohara Y."/>
            <person name="Sharp S."/>
            <person name="Simmonds M."/>
            <person name="Spiegler S."/>
            <person name="Tivey A."/>
            <person name="Sugano S."/>
            <person name="White B."/>
            <person name="Walker D."/>
            <person name="Woodward J."/>
            <person name="Winckler T."/>
            <person name="Tanaka Y."/>
            <person name="Shaulsky G."/>
            <person name="Schleicher M."/>
            <person name="Weinstock G."/>
            <person name="Rosenthal A."/>
            <person name="Cox E.C."/>
            <person name="Chisholm R.L."/>
            <person name="Gibbs R."/>
            <person name="Loomis W.F."/>
            <person name="Platzer M."/>
            <person name="Kay R.R."/>
            <person name="Williams J."/>
            <person name="Dear P.H."/>
            <person name="Noegel A.A."/>
            <person name="Barrell B."/>
            <person name="Kuspa A."/>
        </authorList>
    </citation>
    <scope>NUCLEOTIDE SEQUENCE [LARGE SCALE GENOMIC DNA]</scope>
    <source>
        <strain evidence="1 2">AX4</strain>
    </source>
</reference>
<dbReference type="InParanoid" id="Q54T39"/>
<organism evidence="1 2">
    <name type="scientific">Dictyostelium discoideum</name>
    <name type="common">Social amoeba</name>
    <dbReference type="NCBI Taxonomy" id="44689"/>
    <lineage>
        <taxon>Eukaryota</taxon>
        <taxon>Amoebozoa</taxon>
        <taxon>Evosea</taxon>
        <taxon>Eumycetozoa</taxon>
        <taxon>Dictyostelia</taxon>
        <taxon>Dictyosteliales</taxon>
        <taxon>Dictyosteliaceae</taxon>
        <taxon>Dictyostelium</taxon>
    </lineage>
</organism>
<protein>
    <submittedName>
        <fullName evidence="1">Uncharacterized protein</fullName>
    </submittedName>
</protein>
<evidence type="ECO:0000313" key="1">
    <source>
        <dbReference type="EMBL" id="EAL66433.1"/>
    </source>
</evidence>
<dbReference type="AlphaFoldDB" id="Q54T39"/>
<accession>Q54T39</accession>
<gene>
    <name evidence="1" type="ORF">DDB_G0282023</name>
</gene>
<comment type="caution">
    <text evidence="1">The sequence shown here is derived from an EMBL/GenBank/DDBJ whole genome shotgun (WGS) entry which is preliminary data.</text>
</comment>
<evidence type="ECO:0000313" key="2">
    <source>
        <dbReference type="Proteomes" id="UP000002195"/>
    </source>
</evidence>
<sequence>MPVFILFLFLKSYDKKNRKGWFGDTITPLIFIKKTYNEIKYIRIN</sequence>
<dbReference type="Proteomes" id="UP000002195">
    <property type="component" value="Unassembled WGS sequence"/>
</dbReference>
<dbReference type="RefSeq" id="XP_640412.1">
    <property type="nucleotide sequence ID" value="XM_635320.1"/>
</dbReference>